<reference evidence="2 3" key="1">
    <citation type="submission" date="2018-06" db="EMBL/GenBank/DDBJ databases">
        <authorList>
            <consortium name="Pathogen Informatics"/>
            <person name="Doyle S."/>
        </authorList>
    </citation>
    <scope>NUCLEOTIDE SEQUENCE [LARGE SCALE GENOMIC DNA]</scope>
    <source>
        <strain evidence="2 3">NCTC11653</strain>
    </source>
</reference>
<evidence type="ECO:0000313" key="3">
    <source>
        <dbReference type="Proteomes" id="UP000249902"/>
    </source>
</evidence>
<dbReference type="EMBL" id="UAVP01000003">
    <property type="protein sequence ID" value="SQA74832.1"/>
    <property type="molecule type" value="Genomic_DNA"/>
</dbReference>
<gene>
    <name evidence="2" type="ORF">NCTC11653_00726</name>
</gene>
<proteinExistence type="predicted"/>
<dbReference type="Proteomes" id="UP000249902">
    <property type="component" value="Unassembled WGS sequence"/>
</dbReference>
<comment type="caution">
    <text evidence="2">The sequence shown here is derived from an EMBL/GenBank/DDBJ whole genome shotgun (WGS) entry which is preliminary data.</text>
</comment>
<dbReference type="AlphaFoldDB" id="A0AAX2I9R9"/>
<protein>
    <submittedName>
        <fullName evidence="2">Uncharacterized protein</fullName>
    </submittedName>
</protein>
<evidence type="ECO:0000313" key="2">
    <source>
        <dbReference type="EMBL" id="SQA74832.1"/>
    </source>
</evidence>
<accession>A0AAX2I9R9</accession>
<feature type="region of interest" description="Disordered" evidence="1">
    <location>
        <begin position="61"/>
        <end position="86"/>
    </location>
</feature>
<sequence length="86" mass="9647">MFQIQFSRIKMKKGIYTCGRLKTRSNVMKERYKVGFFRNKSQSNHKGILTNAIAANTPSGLVSKASNQCPSKKETTDRVVPHDGQG</sequence>
<name>A0AAX2I9R9_CAPSP</name>
<evidence type="ECO:0000256" key="1">
    <source>
        <dbReference type="SAM" id="MobiDB-lite"/>
    </source>
</evidence>
<feature type="compositionally biased region" description="Polar residues" evidence="1">
    <location>
        <begin position="61"/>
        <end position="70"/>
    </location>
</feature>
<organism evidence="2 3">
    <name type="scientific">Capnocytophaga sputigena</name>
    <dbReference type="NCBI Taxonomy" id="1019"/>
    <lineage>
        <taxon>Bacteria</taxon>
        <taxon>Pseudomonadati</taxon>
        <taxon>Bacteroidota</taxon>
        <taxon>Flavobacteriia</taxon>
        <taxon>Flavobacteriales</taxon>
        <taxon>Flavobacteriaceae</taxon>
        <taxon>Capnocytophaga</taxon>
    </lineage>
</organism>
<feature type="compositionally biased region" description="Basic and acidic residues" evidence="1">
    <location>
        <begin position="71"/>
        <end position="86"/>
    </location>
</feature>